<dbReference type="GeneID" id="123037592"/>
<protein>
    <submittedName>
        <fullName evidence="2">Uncharacterized protein</fullName>
    </submittedName>
</protein>
<dbReference type="EnsemblMetazoa" id="XM_044459219.1">
    <property type="protein sequence ID" value="XP_044315154.1"/>
    <property type="gene ID" value="LOC123037592"/>
</dbReference>
<accession>A0ABM5J8L4</accession>
<dbReference type="RefSeq" id="XP_044315154.1">
    <property type="nucleotide sequence ID" value="XM_044459219.1"/>
</dbReference>
<sequence length="186" mass="21129">MKRYLLSLVFVCLAVLIGVVAGARTYDVRHEDVVNFPGSLIVPSLKRKSARDPYFYGSVKFLKDITNEDKVTVRIYENASGEYREEPFDNLKNRHVCEALKDLYSRFLKPILVTGENTNFNFKNGKVCPLPKGDYSIDVLRFNVSAWNVDWALKDAQYWGNLTVVDKNGKFGGGVSFQVTVRVYNG</sequence>
<feature type="chain" id="PRO_5046298842" evidence="1">
    <location>
        <begin position="23"/>
        <end position="186"/>
    </location>
</feature>
<name>A0ABM5J8L4_DRORH</name>
<organism evidence="2 3">
    <name type="scientific">Drosophila rhopaloa</name>
    <name type="common">Fruit fly</name>
    <dbReference type="NCBI Taxonomy" id="1041015"/>
    <lineage>
        <taxon>Eukaryota</taxon>
        <taxon>Metazoa</taxon>
        <taxon>Ecdysozoa</taxon>
        <taxon>Arthropoda</taxon>
        <taxon>Hexapoda</taxon>
        <taxon>Insecta</taxon>
        <taxon>Pterygota</taxon>
        <taxon>Neoptera</taxon>
        <taxon>Endopterygota</taxon>
        <taxon>Diptera</taxon>
        <taxon>Brachycera</taxon>
        <taxon>Muscomorpha</taxon>
        <taxon>Ephydroidea</taxon>
        <taxon>Drosophilidae</taxon>
        <taxon>Drosophila</taxon>
        <taxon>Sophophora</taxon>
    </lineage>
</organism>
<evidence type="ECO:0000313" key="3">
    <source>
        <dbReference type="Proteomes" id="UP001652680"/>
    </source>
</evidence>
<feature type="signal peptide" evidence="1">
    <location>
        <begin position="1"/>
        <end position="22"/>
    </location>
</feature>
<reference evidence="3" key="1">
    <citation type="journal article" date="2021" name="Elife">
        <title>Highly contiguous assemblies of 101 drosophilid genomes.</title>
        <authorList>
            <person name="Kim B.Y."/>
            <person name="Wang J.R."/>
            <person name="Miller D.E."/>
            <person name="Barmina O."/>
            <person name="Delaney E."/>
            <person name="Thompson A."/>
            <person name="Comeault A.A."/>
            <person name="Peede D."/>
            <person name="D'Agostino E.R."/>
            <person name="Pelaez J."/>
            <person name="Aguilar J.M."/>
            <person name="Haji D."/>
            <person name="Matsunaga T."/>
            <person name="Armstrong E.E."/>
            <person name="Zych M."/>
            <person name="Ogawa Y."/>
            <person name="Stamenkovic-Radak M."/>
            <person name="Jelic M."/>
            <person name="Veselinovic M.S."/>
            <person name="Tanaskovic M."/>
            <person name="Eric P."/>
            <person name="Gao J.J."/>
            <person name="Katoh T.K."/>
            <person name="Toda M.J."/>
            <person name="Watabe H."/>
            <person name="Watada M."/>
            <person name="Davis J.S."/>
            <person name="Moyle L.C."/>
            <person name="Manoli G."/>
            <person name="Bertolini E."/>
            <person name="Kostal V."/>
            <person name="Hawley R.S."/>
            <person name="Takahashi A."/>
            <person name="Jones C.D."/>
            <person name="Price D.K."/>
            <person name="Whiteman N."/>
            <person name="Kopp A."/>
            <person name="Matute D.R."/>
            <person name="Petrov D.A."/>
        </authorList>
    </citation>
    <scope>NUCLEOTIDE SEQUENCE [LARGE SCALE GENOMIC DNA]</scope>
</reference>
<reference evidence="2" key="2">
    <citation type="submission" date="2025-05" db="UniProtKB">
        <authorList>
            <consortium name="EnsemblMetazoa"/>
        </authorList>
    </citation>
    <scope>IDENTIFICATION</scope>
</reference>
<evidence type="ECO:0000313" key="2">
    <source>
        <dbReference type="EnsemblMetazoa" id="XP_044315154.1"/>
    </source>
</evidence>
<keyword evidence="1" id="KW-0732">Signal</keyword>
<evidence type="ECO:0000256" key="1">
    <source>
        <dbReference type="SAM" id="SignalP"/>
    </source>
</evidence>
<keyword evidence="3" id="KW-1185">Reference proteome</keyword>
<proteinExistence type="predicted"/>
<dbReference type="Proteomes" id="UP001652680">
    <property type="component" value="Unassembled WGS sequence"/>
</dbReference>